<feature type="compositionally biased region" description="Basic and acidic residues" evidence="11">
    <location>
        <begin position="992"/>
        <end position="1006"/>
    </location>
</feature>
<dbReference type="GO" id="GO:0005886">
    <property type="term" value="C:plasma membrane"/>
    <property type="evidence" value="ECO:0007669"/>
    <property type="project" value="TreeGrafter"/>
</dbReference>
<comment type="function">
    <text evidence="8">Involved in the 3'-end formation of mRNA precursors (pre-mRNA) by the addition of a poly(A) tail of 200-250 nt to the upstream cleavage product. Stimulates poly(A) polymerase (PAPOLA) conferring processivity on the poly(A) tail elongation reaction and also controls the poly(A) tail length. Increases the affinity of poly(A) polymerase for RNA. Binds to poly(A) and to poly(G) with high affinity. May protect the poly(A) tail from degradation.</text>
</comment>
<evidence type="ECO:0000256" key="5">
    <source>
        <dbReference type="ARBA" id="ARBA00022884"/>
    </source>
</evidence>
<evidence type="ECO:0000256" key="11">
    <source>
        <dbReference type="SAM" id="MobiDB-lite"/>
    </source>
</evidence>
<dbReference type="InterPro" id="IPR012677">
    <property type="entry name" value="Nucleotide-bd_a/b_plait_sf"/>
</dbReference>
<dbReference type="eggNOG" id="KOG2787">
    <property type="taxonomic scope" value="Eukaryota"/>
</dbReference>
<evidence type="ECO:0000256" key="7">
    <source>
        <dbReference type="ARBA" id="ARBA00023242"/>
    </source>
</evidence>
<evidence type="ECO:0000256" key="3">
    <source>
        <dbReference type="ARBA" id="ARBA00007179"/>
    </source>
</evidence>
<dbReference type="SMART" id="SM01260">
    <property type="entry name" value="LANC_like"/>
    <property type="match status" value="1"/>
</dbReference>
<dbReference type="Gene3D" id="1.50.10.10">
    <property type="match status" value="1"/>
</dbReference>
<reference evidence="14" key="2">
    <citation type="submission" date="2015-03" db="UniProtKB">
        <authorList>
            <consortium name="EnsemblPlants"/>
        </authorList>
    </citation>
    <scope>IDENTIFICATION</scope>
</reference>
<keyword evidence="6 10" id="KW-0175">Coiled coil</keyword>
<keyword evidence="5 9" id="KW-0694">RNA-binding</keyword>
<feature type="region of interest" description="Disordered" evidence="11">
    <location>
        <begin position="1"/>
        <end position="30"/>
    </location>
</feature>
<name>A0A0D3BEU6_BRAOL</name>
<dbReference type="InterPro" id="IPR007822">
    <property type="entry name" value="LANC-like"/>
</dbReference>
<dbReference type="FunFam" id="1.50.10.10:FF:000061">
    <property type="entry name" value="LanC-like protein 2"/>
    <property type="match status" value="1"/>
</dbReference>
<evidence type="ECO:0000259" key="13">
    <source>
        <dbReference type="PROSITE" id="PS50102"/>
    </source>
</evidence>
<dbReference type="SMART" id="SM00360">
    <property type="entry name" value="RRM"/>
    <property type="match status" value="1"/>
</dbReference>
<comment type="similarity">
    <text evidence="3">Belongs to the LanC-like protein family.</text>
</comment>
<dbReference type="eggNOG" id="KOG4209">
    <property type="taxonomic scope" value="Eukaryota"/>
</dbReference>
<dbReference type="SUPFAM" id="SSF158745">
    <property type="entry name" value="LanC-like"/>
    <property type="match status" value="1"/>
</dbReference>
<dbReference type="InterPro" id="IPR000504">
    <property type="entry name" value="RRM_dom"/>
</dbReference>
<dbReference type="InterPro" id="IPR020464">
    <property type="entry name" value="LanC-like_prot_euk"/>
</dbReference>
<evidence type="ECO:0000256" key="6">
    <source>
        <dbReference type="ARBA" id="ARBA00023054"/>
    </source>
</evidence>
<sequence>MLSSAVEFSAEQASCGEDGNGGETNKNGDLDHFILRTSSEPKVPTTSFLSTDTFLRAATLLKDQVVEATWKGGVPDPGLVLDPTVYTGLLGTAFTCLKSYEVTRNHQDLLTCADIIDTCADVARATTRHVTFLCGRGGVYALGAIVASYSGDQSKLDLFLGLFLELAEERELPAGPEEGGFGMSYDLLYGRAGFLWAALLLNRYLGEGTVPDHLLLPIVEAILSGGRVGAADHQACPLFHGTRFWGAANGLAGILHVLLHFPLSDEDVKDVQGTLRYMMSNRFPNSGNYPCSEGNPRDKLVQWAHGATGMAITLAKASQVFPKERDFREAAIEAGEVVWKSGLVKKVGLADGVAGNAYAFLSLYRLTGDVVYEERAKAFASYLCHDARELVSTTMGEAEHDYSLFRGLAGPACLWFDLVSPVDSKFPGRSPVERPLYKYLFHTIQANSNINTCSSRAKAKLPKRKQRKRTKQTSRRRAMEEEEHEVYGGEIPDVGEMDGDMEAPNPDMEMAAADEDAAKELDEMKKRLKEMEDEAAALREMQAKVEKEMGAQDPATLAANQAGKEEVDARSVFVGNVDYACTPEEVQQHFQSCGTVHRVTILTDKFGQPKGFAYVEFVEVDAIQEALQLNESELHGRQLKVLPKRTNVPGLKQHRGRRFNPYMGYRFRRPFMSPYMYSPYGYGYVRLTHIVVTASLEIVLNRFSPSKSVYAGKRLDLKKTIMSLSLPSRYAFFSGSTPVRSSNLCFSVAAVRTPHRNTKLLPQPILLRHVITSPRSNHESVRDCRAQASSSLGSYEEDADSDGGFDFSSFVSFAEAVCILSSAVISVVLAVNYAVVGEIGKKVLSLGFVGLLCSVASGSWLRRRQWMRICKGTREGDGTDLIRRLEKLEEDLKTSTNIVRVLSRHLEKLGIRFRVTRKALKEPVSETAALAQKNSEATRVIAAQQEILEKELGEIQKVLLAMQDQQRKQLELILTIAKNGKLFESTNSSKKAHNEEKDKTAEEPSTSKKILYQ</sequence>
<protein>
    <recommendedName>
        <fullName evidence="13">RRM domain-containing protein</fullName>
    </recommendedName>
</protein>
<organism evidence="14 15">
    <name type="scientific">Brassica oleracea var. oleracea</name>
    <dbReference type="NCBI Taxonomy" id="109376"/>
    <lineage>
        <taxon>Eukaryota</taxon>
        <taxon>Viridiplantae</taxon>
        <taxon>Streptophyta</taxon>
        <taxon>Embryophyta</taxon>
        <taxon>Tracheophyta</taxon>
        <taxon>Spermatophyta</taxon>
        <taxon>Magnoliopsida</taxon>
        <taxon>eudicotyledons</taxon>
        <taxon>Gunneridae</taxon>
        <taxon>Pentapetalae</taxon>
        <taxon>rosids</taxon>
        <taxon>malvids</taxon>
        <taxon>Brassicales</taxon>
        <taxon>Brassicaceae</taxon>
        <taxon>Brassiceae</taxon>
        <taxon>Brassica</taxon>
    </lineage>
</organism>
<dbReference type="PRINTS" id="PR01950">
    <property type="entry name" value="LANCSUPER"/>
</dbReference>
<feature type="region of interest" description="Disordered" evidence="11">
    <location>
        <begin position="984"/>
        <end position="1013"/>
    </location>
</feature>
<keyword evidence="12" id="KW-1133">Transmembrane helix</keyword>
<evidence type="ECO:0000256" key="8">
    <source>
        <dbReference type="ARBA" id="ARBA00057080"/>
    </source>
</evidence>
<keyword evidence="15" id="KW-1185">Reference proteome</keyword>
<dbReference type="Pfam" id="PF05147">
    <property type="entry name" value="LANC_like"/>
    <property type="match status" value="1"/>
</dbReference>
<dbReference type="GO" id="GO:0005737">
    <property type="term" value="C:cytoplasm"/>
    <property type="evidence" value="ECO:0007669"/>
    <property type="project" value="UniProtKB-SubCell"/>
</dbReference>
<evidence type="ECO:0000256" key="1">
    <source>
        <dbReference type="ARBA" id="ARBA00004324"/>
    </source>
</evidence>
<feature type="domain" description="RRM" evidence="13">
    <location>
        <begin position="570"/>
        <end position="646"/>
    </location>
</feature>
<dbReference type="AlphaFoldDB" id="A0A0D3BEU6"/>
<evidence type="ECO:0000256" key="10">
    <source>
        <dbReference type="SAM" id="Coils"/>
    </source>
</evidence>
<dbReference type="CDD" id="cd12306">
    <property type="entry name" value="RRM_II_PABPs"/>
    <property type="match status" value="1"/>
</dbReference>
<dbReference type="GO" id="GO:0016607">
    <property type="term" value="C:nuclear speck"/>
    <property type="evidence" value="ECO:0007669"/>
    <property type="project" value="UniProtKB-SubCell"/>
</dbReference>
<feature type="transmembrane region" description="Helical" evidence="12">
    <location>
        <begin position="843"/>
        <end position="861"/>
    </location>
</feature>
<feature type="transmembrane region" description="Helical" evidence="12">
    <location>
        <begin position="810"/>
        <end position="836"/>
    </location>
</feature>
<dbReference type="PANTHER" id="PTHR12736:SF25">
    <property type="entry name" value="LANC-LIKE PROTEIN GCL1"/>
    <property type="match status" value="1"/>
</dbReference>
<dbReference type="InterPro" id="IPR035979">
    <property type="entry name" value="RBD_domain_sf"/>
</dbReference>
<comment type="subcellular location">
    <subcellularLocation>
        <location evidence="2">Cytoplasm</location>
    </subcellularLocation>
    <subcellularLocation>
        <location evidence="1">Nucleus speckle</location>
    </subcellularLocation>
</comment>
<dbReference type="GO" id="GO:0003723">
    <property type="term" value="F:RNA binding"/>
    <property type="evidence" value="ECO:0007669"/>
    <property type="project" value="UniProtKB-UniRule"/>
</dbReference>
<dbReference type="PRINTS" id="PR01951">
    <property type="entry name" value="LANCEUKARYTE"/>
</dbReference>
<evidence type="ECO:0000256" key="4">
    <source>
        <dbReference type="ARBA" id="ARBA00022490"/>
    </source>
</evidence>
<keyword evidence="4" id="KW-0963">Cytoplasm</keyword>
<keyword evidence="12" id="KW-0812">Transmembrane</keyword>
<feature type="coiled-coil region" evidence="10">
    <location>
        <begin position="511"/>
        <end position="548"/>
    </location>
</feature>
<feature type="region of interest" description="Disordered" evidence="11">
    <location>
        <begin position="453"/>
        <end position="503"/>
    </location>
</feature>
<reference evidence="14 15" key="1">
    <citation type="journal article" date="2014" name="Genome Biol.">
        <title>Transcriptome and methylome profiling reveals relics of genome dominance in the mesopolyploid Brassica oleracea.</title>
        <authorList>
            <person name="Parkin I.A."/>
            <person name="Koh C."/>
            <person name="Tang H."/>
            <person name="Robinson S.J."/>
            <person name="Kagale S."/>
            <person name="Clarke W.E."/>
            <person name="Town C.D."/>
            <person name="Nixon J."/>
            <person name="Krishnakumar V."/>
            <person name="Bidwell S.L."/>
            <person name="Denoeud F."/>
            <person name="Belcram H."/>
            <person name="Links M.G."/>
            <person name="Just J."/>
            <person name="Clarke C."/>
            <person name="Bender T."/>
            <person name="Huebert T."/>
            <person name="Mason A.S."/>
            <person name="Pires J.C."/>
            <person name="Barker G."/>
            <person name="Moore J."/>
            <person name="Walley P.G."/>
            <person name="Manoli S."/>
            <person name="Batley J."/>
            <person name="Edwards D."/>
            <person name="Nelson M.N."/>
            <person name="Wang X."/>
            <person name="Paterson A.H."/>
            <person name="King G."/>
            <person name="Bancroft I."/>
            <person name="Chalhoub B."/>
            <person name="Sharpe A.G."/>
        </authorList>
    </citation>
    <scope>NUCLEOTIDE SEQUENCE</scope>
    <source>
        <strain evidence="14 15">cv. TO1000</strain>
    </source>
</reference>
<evidence type="ECO:0000256" key="9">
    <source>
        <dbReference type="PROSITE-ProRule" id="PRU00176"/>
    </source>
</evidence>
<dbReference type="SUPFAM" id="SSF54928">
    <property type="entry name" value="RNA-binding domain, RBD"/>
    <property type="match status" value="1"/>
</dbReference>
<accession>A0A0D3BEU6</accession>
<dbReference type="GO" id="GO:0005975">
    <property type="term" value="P:carbohydrate metabolic process"/>
    <property type="evidence" value="ECO:0007669"/>
    <property type="project" value="InterPro"/>
</dbReference>
<feature type="compositionally biased region" description="Basic residues" evidence="11">
    <location>
        <begin position="457"/>
        <end position="476"/>
    </location>
</feature>
<evidence type="ECO:0000256" key="12">
    <source>
        <dbReference type="SAM" id="Phobius"/>
    </source>
</evidence>
<dbReference type="PANTHER" id="PTHR12736">
    <property type="entry name" value="LANC-LIKE PROTEIN"/>
    <property type="match status" value="1"/>
</dbReference>
<dbReference type="Proteomes" id="UP000032141">
    <property type="component" value="Chromosome C3"/>
</dbReference>
<dbReference type="STRING" id="109376.A0A0D3BEU6"/>
<evidence type="ECO:0000256" key="2">
    <source>
        <dbReference type="ARBA" id="ARBA00004496"/>
    </source>
</evidence>
<dbReference type="Pfam" id="PF00076">
    <property type="entry name" value="RRM_1"/>
    <property type="match status" value="1"/>
</dbReference>
<dbReference type="FunFam" id="3.30.70.330:FF:000751">
    <property type="entry name" value="Polyadenylate-binding protein 1"/>
    <property type="match status" value="1"/>
</dbReference>
<dbReference type="PROSITE" id="PS50102">
    <property type="entry name" value="RRM"/>
    <property type="match status" value="1"/>
</dbReference>
<keyword evidence="7" id="KW-0539">Nucleus</keyword>
<dbReference type="GO" id="GO:0031179">
    <property type="term" value="P:peptide modification"/>
    <property type="evidence" value="ECO:0007669"/>
    <property type="project" value="InterPro"/>
</dbReference>
<proteinExistence type="inferred from homology"/>
<dbReference type="InterPro" id="IPR012341">
    <property type="entry name" value="6hp_glycosidase-like_sf"/>
</dbReference>
<evidence type="ECO:0000313" key="14">
    <source>
        <dbReference type="EnsemblPlants" id="Bo3g099370.1"/>
    </source>
</evidence>
<dbReference type="Gramene" id="Bo3g099370.1">
    <property type="protein sequence ID" value="Bo3g099370.1"/>
    <property type="gene ID" value="Bo3g099370"/>
</dbReference>
<dbReference type="Gene3D" id="3.30.70.330">
    <property type="match status" value="1"/>
</dbReference>
<dbReference type="EnsemblPlants" id="Bo3g099370.1">
    <property type="protein sequence ID" value="Bo3g099370.1"/>
    <property type="gene ID" value="Bo3g099370"/>
</dbReference>
<dbReference type="CDD" id="cd04794">
    <property type="entry name" value="euk_LANCL"/>
    <property type="match status" value="1"/>
</dbReference>
<keyword evidence="12" id="KW-0472">Membrane</keyword>
<evidence type="ECO:0000313" key="15">
    <source>
        <dbReference type="Proteomes" id="UP000032141"/>
    </source>
</evidence>
<dbReference type="HOGENOM" id="CLU_297450_0_0_1"/>